<dbReference type="EMBL" id="WSTA01000095">
    <property type="protein sequence ID" value="MWC00023.1"/>
    <property type="molecule type" value="Genomic_DNA"/>
</dbReference>
<feature type="domain" description="UvrD-like helicase ATP-binding" evidence="12">
    <location>
        <begin position="12"/>
        <end position="290"/>
    </location>
</feature>
<dbReference type="PANTHER" id="PTHR11070">
    <property type="entry name" value="UVRD / RECB / PCRA DNA HELICASE FAMILY MEMBER"/>
    <property type="match status" value="1"/>
</dbReference>
<gene>
    <name evidence="14" type="ORF">GB864_15855</name>
</gene>
<evidence type="ECO:0000259" key="13">
    <source>
        <dbReference type="PROSITE" id="PS51217"/>
    </source>
</evidence>
<feature type="compositionally biased region" description="Low complexity" evidence="11">
    <location>
        <begin position="316"/>
        <end position="336"/>
    </location>
</feature>
<evidence type="ECO:0000256" key="10">
    <source>
        <dbReference type="PROSITE-ProRule" id="PRU00560"/>
    </source>
</evidence>
<proteinExistence type="inferred from homology"/>
<comment type="catalytic activity">
    <reaction evidence="9">
        <text>ATP + H2O = ADP + phosphate + H(+)</text>
        <dbReference type="Rhea" id="RHEA:13065"/>
        <dbReference type="ChEBI" id="CHEBI:15377"/>
        <dbReference type="ChEBI" id="CHEBI:15378"/>
        <dbReference type="ChEBI" id="CHEBI:30616"/>
        <dbReference type="ChEBI" id="CHEBI:43474"/>
        <dbReference type="ChEBI" id="CHEBI:456216"/>
        <dbReference type="EC" id="5.6.2.4"/>
    </reaction>
</comment>
<dbReference type="PROSITE" id="PS51217">
    <property type="entry name" value="UVRD_HELICASE_CTER"/>
    <property type="match status" value="1"/>
</dbReference>
<dbReference type="Proteomes" id="UP000438182">
    <property type="component" value="Unassembled WGS sequence"/>
</dbReference>
<dbReference type="CDD" id="cd17932">
    <property type="entry name" value="DEXQc_UvrD"/>
    <property type="match status" value="1"/>
</dbReference>
<evidence type="ECO:0000256" key="4">
    <source>
        <dbReference type="ARBA" id="ARBA00022806"/>
    </source>
</evidence>
<dbReference type="GO" id="GO:0003677">
    <property type="term" value="F:DNA binding"/>
    <property type="evidence" value="ECO:0007669"/>
    <property type="project" value="InterPro"/>
</dbReference>
<feature type="binding site" evidence="10">
    <location>
        <begin position="33"/>
        <end position="40"/>
    </location>
    <ligand>
        <name>ATP</name>
        <dbReference type="ChEBI" id="CHEBI:30616"/>
    </ligand>
</feature>
<dbReference type="Gene3D" id="3.40.50.300">
    <property type="entry name" value="P-loop containing nucleotide triphosphate hydrolases"/>
    <property type="match status" value="3"/>
</dbReference>
<keyword evidence="6" id="KW-0413">Isomerase</keyword>
<dbReference type="PANTHER" id="PTHR11070:SF69">
    <property type="entry name" value="ATP-DEPENDENT DNA HELICASE UVRD2"/>
    <property type="match status" value="1"/>
</dbReference>
<dbReference type="SUPFAM" id="SSF52540">
    <property type="entry name" value="P-loop containing nucleoside triphosphate hydrolases"/>
    <property type="match status" value="1"/>
</dbReference>
<dbReference type="Pfam" id="PF13361">
    <property type="entry name" value="UvrD_C"/>
    <property type="match status" value="2"/>
</dbReference>
<evidence type="ECO:0000256" key="2">
    <source>
        <dbReference type="ARBA" id="ARBA00022741"/>
    </source>
</evidence>
<keyword evidence="5 10" id="KW-0067">ATP-binding</keyword>
<dbReference type="InterPro" id="IPR000212">
    <property type="entry name" value="DNA_helicase_UvrD/REP"/>
</dbReference>
<dbReference type="RefSeq" id="WP_160426675.1">
    <property type="nucleotide sequence ID" value="NZ_WSTA01000095.1"/>
</dbReference>
<dbReference type="GO" id="GO:0033202">
    <property type="term" value="C:DNA helicase complex"/>
    <property type="evidence" value="ECO:0007669"/>
    <property type="project" value="TreeGrafter"/>
</dbReference>
<dbReference type="GO" id="GO:0005829">
    <property type="term" value="C:cytosol"/>
    <property type="evidence" value="ECO:0007669"/>
    <property type="project" value="TreeGrafter"/>
</dbReference>
<evidence type="ECO:0000256" key="8">
    <source>
        <dbReference type="ARBA" id="ARBA00034808"/>
    </source>
</evidence>
<comment type="similarity">
    <text evidence="1">Belongs to the helicase family. UvrD subfamily.</text>
</comment>
<dbReference type="GO" id="GO:0016787">
    <property type="term" value="F:hydrolase activity"/>
    <property type="evidence" value="ECO:0007669"/>
    <property type="project" value="UniProtKB-UniRule"/>
</dbReference>
<comment type="catalytic activity">
    <reaction evidence="7">
        <text>Couples ATP hydrolysis with the unwinding of duplex DNA by translocating in the 3'-5' direction.</text>
        <dbReference type="EC" id="5.6.2.4"/>
    </reaction>
</comment>
<dbReference type="Gene3D" id="1.10.10.160">
    <property type="match status" value="1"/>
</dbReference>
<dbReference type="InterPro" id="IPR014016">
    <property type="entry name" value="UvrD-like_ATP-bd"/>
</dbReference>
<dbReference type="AlphaFoldDB" id="A0A6I4P2Z1"/>
<evidence type="ECO:0000256" key="1">
    <source>
        <dbReference type="ARBA" id="ARBA00009922"/>
    </source>
</evidence>
<evidence type="ECO:0000256" key="3">
    <source>
        <dbReference type="ARBA" id="ARBA00022801"/>
    </source>
</evidence>
<evidence type="ECO:0000256" key="7">
    <source>
        <dbReference type="ARBA" id="ARBA00034617"/>
    </source>
</evidence>
<dbReference type="InterPro" id="IPR014017">
    <property type="entry name" value="DNA_helicase_UvrD-like_C"/>
</dbReference>
<evidence type="ECO:0000313" key="15">
    <source>
        <dbReference type="Proteomes" id="UP000438182"/>
    </source>
</evidence>
<keyword evidence="3 10" id="KW-0378">Hydrolase</keyword>
<evidence type="ECO:0000256" key="11">
    <source>
        <dbReference type="SAM" id="MobiDB-lite"/>
    </source>
</evidence>
<evidence type="ECO:0000313" key="14">
    <source>
        <dbReference type="EMBL" id="MWC00023.1"/>
    </source>
</evidence>
<dbReference type="EC" id="5.6.2.4" evidence="8"/>
<dbReference type="GO" id="GO:0043138">
    <property type="term" value="F:3'-5' DNA helicase activity"/>
    <property type="evidence" value="ECO:0007669"/>
    <property type="project" value="UniProtKB-EC"/>
</dbReference>
<organism evidence="14 15">
    <name type="scientific">Agromyces seonyuensis</name>
    <dbReference type="NCBI Taxonomy" id="2662446"/>
    <lineage>
        <taxon>Bacteria</taxon>
        <taxon>Bacillati</taxon>
        <taxon>Actinomycetota</taxon>
        <taxon>Actinomycetes</taxon>
        <taxon>Micrococcales</taxon>
        <taxon>Microbacteriaceae</taxon>
        <taxon>Agromyces</taxon>
    </lineage>
</organism>
<evidence type="ECO:0000256" key="6">
    <source>
        <dbReference type="ARBA" id="ARBA00023235"/>
    </source>
</evidence>
<feature type="domain" description="UvrD-like helicase C-terminal" evidence="13">
    <location>
        <begin position="291"/>
        <end position="603"/>
    </location>
</feature>
<comment type="caution">
    <text evidence="14">The sequence shown here is derived from an EMBL/GenBank/DDBJ whole genome shotgun (WGS) entry which is preliminary data.</text>
</comment>
<dbReference type="InterPro" id="IPR027417">
    <property type="entry name" value="P-loop_NTPase"/>
</dbReference>
<keyword evidence="4 10" id="KW-0347">Helicase</keyword>
<evidence type="ECO:0000259" key="12">
    <source>
        <dbReference type="PROSITE" id="PS51198"/>
    </source>
</evidence>
<dbReference type="PROSITE" id="PS51198">
    <property type="entry name" value="UVRD_HELICASE_ATP_BIND"/>
    <property type="match status" value="1"/>
</dbReference>
<evidence type="ECO:0000256" key="5">
    <source>
        <dbReference type="ARBA" id="ARBA00022840"/>
    </source>
</evidence>
<protein>
    <recommendedName>
        <fullName evidence="8">DNA 3'-5' helicase</fullName>
        <ecNumber evidence="8">5.6.2.4</ecNumber>
    </recommendedName>
</protein>
<accession>A0A6I4P2Z1</accession>
<sequence length="609" mass="66072">MSALGTDADLLDGLDADQRIIAEALHGPVCVLAGAGTGKTRAITHRIAYGVRTGTYDPAQVMALTFTSRAANELKGRLHGLGAGRVEARTFHSAALSQLNFFWPSVVGGSAPKVLDGKARMLAQAAASLKLSVDTPTLRDVAAEIEWRKVTGRSIEQYALAGRGPVGRLGVEQVADLQAAFERLKDERKQIDFEDVLLLTAGLLAQEPAAAMHVRDRYRHFVVDEYQDVSPLQQQLLELWLDDRRELCVVGDASQTIYSFAGADSAYLLDFERRWGDALVVRLERDYRSTPPIVEAANNLMRGRPGALRLRSAAVEADGGDPAAPGEAAIDGAPDAEPSEPRSARRIRRGAAAKAAPDPAFREYADEFAEARGVATAIHALIEDGLAPEDIAVLFRVNAQAVVIEQALAEAGVPARMRGSARFFDQQEVREAVRALRAAAIVPADEPLFKSVSDVLRSLGWTVEAPDGPGALRTRWESLNAIASLVDRAEPGTTFRQFADDLTARAAANHEPTLPSVTLATLHSAKGLEWEAVFLLGLSEGLLPITYADSEAEIDEERRLLYVGVTRARRRLELSRARRNLRSRQEPTPSRFLAELGIRTARGPRDAAR</sequence>
<dbReference type="GO" id="GO:0000725">
    <property type="term" value="P:recombinational repair"/>
    <property type="evidence" value="ECO:0007669"/>
    <property type="project" value="TreeGrafter"/>
</dbReference>
<feature type="region of interest" description="Disordered" evidence="11">
    <location>
        <begin position="316"/>
        <end position="343"/>
    </location>
</feature>
<dbReference type="Pfam" id="PF00580">
    <property type="entry name" value="UvrD-helicase"/>
    <property type="match status" value="1"/>
</dbReference>
<keyword evidence="15" id="KW-1185">Reference proteome</keyword>
<evidence type="ECO:0000256" key="9">
    <source>
        <dbReference type="ARBA" id="ARBA00048988"/>
    </source>
</evidence>
<name>A0A6I4P2Z1_9MICO</name>
<dbReference type="GO" id="GO:0005524">
    <property type="term" value="F:ATP binding"/>
    <property type="evidence" value="ECO:0007669"/>
    <property type="project" value="UniProtKB-UniRule"/>
</dbReference>
<dbReference type="InterPro" id="IPR013986">
    <property type="entry name" value="DExx_box_DNA_helicase_dom_sf"/>
</dbReference>
<keyword evidence="2 10" id="KW-0547">Nucleotide-binding</keyword>
<reference evidence="14 15" key="1">
    <citation type="submission" date="2019-12" db="EMBL/GenBank/DDBJ databases">
        <authorList>
            <person name="Kim Y.S."/>
        </authorList>
    </citation>
    <scope>NUCLEOTIDE SEQUENCE [LARGE SCALE GENOMIC DNA]</scope>
    <source>
        <strain evidence="14 15">MMS17-SY077</strain>
    </source>
</reference>